<dbReference type="EMBL" id="BART01016986">
    <property type="protein sequence ID" value="GAG88411.1"/>
    <property type="molecule type" value="Genomic_DNA"/>
</dbReference>
<dbReference type="AlphaFoldDB" id="X1CW42"/>
<gene>
    <name evidence="1" type="ORF">S01H4_32486</name>
</gene>
<evidence type="ECO:0000313" key="1">
    <source>
        <dbReference type="EMBL" id="GAG88411.1"/>
    </source>
</evidence>
<protein>
    <submittedName>
        <fullName evidence="1">Uncharacterized protein</fullName>
    </submittedName>
</protein>
<sequence length="140" mass="15844">MIKTFRGLLADEGQERIRLSTIKGKVGYKIVKFELMDNAPGAASRESIVKIYKTVQTTSTQDVNFTDSNLLAAGYLESHSSPAYLDSQQIIFDREIFNQDIYITHIDVDANNPVNYYIELEVIPLDDAGAEYTTLKDMRQ</sequence>
<accession>X1CW42</accession>
<organism evidence="1">
    <name type="scientific">marine sediment metagenome</name>
    <dbReference type="NCBI Taxonomy" id="412755"/>
    <lineage>
        <taxon>unclassified sequences</taxon>
        <taxon>metagenomes</taxon>
        <taxon>ecological metagenomes</taxon>
    </lineage>
</organism>
<reference evidence="1" key="1">
    <citation type="journal article" date="2014" name="Front. Microbiol.">
        <title>High frequency of phylogenetically diverse reductive dehalogenase-homologous genes in deep subseafloor sedimentary metagenomes.</title>
        <authorList>
            <person name="Kawai M."/>
            <person name="Futagami T."/>
            <person name="Toyoda A."/>
            <person name="Takaki Y."/>
            <person name="Nishi S."/>
            <person name="Hori S."/>
            <person name="Arai W."/>
            <person name="Tsubouchi T."/>
            <person name="Morono Y."/>
            <person name="Uchiyama I."/>
            <person name="Ito T."/>
            <person name="Fujiyama A."/>
            <person name="Inagaki F."/>
            <person name="Takami H."/>
        </authorList>
    </citation>
    <scope>NUCLEOTIDE SEQUENCE</scope>
    <source>
        <strain evidence="1">Expedition CK06-06</strain>
    </source>
</reference>
<comment type="caution">
    <text evidence="1">The sequence shown here is derived from an EMBL/GenBank/DDBJ whole genome shotgun (WGS) entry which is preliminary data.</text>
</comment>
<name>X1CW42_9ZZZZ</name>
<proteinExistence type="predicted"/>